<dbReference type="RefSeq" id="WP_158957293.1">
    <property type="nucleotide sequence ID" value="NZ_CP046916.1"/>
</dbReference>
<dbReference type="EMBL" id="CP046916">
    <property type="protein sequence ID" value="QGZ66139.1"/>
    <property type="molecule type" value="Genomic_DNA"/>
</dbReference>
<dbReference type="AlphaFoldDB" id="A0A7Z2GRB8"/>
<keyword evidence="2" id="KW-1185">Reference proteome</keyword>
<accession>A0A7Z2GRB8</accession>
<name>A0A7Z2GRB8_9BURK</name>
<evidence type="ECO:0000313" key="2">
    <source>
        <dbReference type="Proteomes" id="UP000433577"/>
    </source>
</evidence>
<organism evidence="1 2">
    <name type="scientific">Paraburkholderia acidisoli</name>
    <dbReference type="NCBI Taxonomy" id="2571748"/>
    <lineage>
        <taxon>Bacteria</taxon>
        <taxon>Pseudomonadati</taxon>
        <taxon>Pseudomonadota</taxon>
        <taxon>Betaproteobacteria</taxon>
        <taxon>Burkholderiales</taxon>
        <taxon>Burkholderiaceae</taxon>
        <taxon>Paraburkholderia</taxon>
    </lineage>
</organism>
<dbReference type="Proteomes" id="UP000433577">
    <property type="component" value="Chromosome 4"/>
</dbReference>
<dbReference type="OrthoDB" id="9102787at2"/>
<dbReference type="KEGG" id="pacs:FAZ98_30445"/>
<sequence>MKFYAREYEGRLEVFSFDGVYRICVIRLCGAEKQAFADTVQLWVSDGVRADIAIAREAESLARLIKEY</sequence>
<proteinExistence type="predicted"/>
<gene>
    <name evidence="1" type="ORF">FAZ98_30445</name>
</gene>
<reference evidence="1 2" key="1">
    <citation type="submission" date="2019-12" db="EMBL/GenBank/DDBJ databases">
        <title>Paraburkholderia acidiphila 7Q-K02 sp. nov and Paraburkholderia acidisoli DHF22 sp. nov., two strains isolated from forest soil.</title>
        <authorList>
            <person name="Gao Z."/>
            <person name="Qiu L."/>
        </authorList>
    </citation>
    <scope>NUCLEOTIDE SEQUENCE [LARGE SCALE GENOMIC DNA]</scope>
    <source>
        <strain evidence="1 2">DHF22</strain>
    </source>
</reference>
<evidence type="ECO:0000313" key="1">
    <source>
        <dbReference type="EMBL" id="QGZ66139.1"/>
    </source>
</evidence>
<protein>
    <submittedName>
        <fullName evidence="1">Uncharacterized protein</fullName>
    </submittedName>
</protein>